<organism evidence="1 2">
    <name type="scientific">Pseudomonas matsuisoli</name>
    <dbReference type="NCBI Taxonomy" id="1515666"/>
    <lineage>
        <taxon>Bacteria</taxon>
        <taxon>Pseudomonadati</taxon>
        <taxon>Pseudomonadota</taxon>
        <taxon>Gammaproteobacteria</taxon>
        <taxon>Pseudomonadales</taxon>
        <taxon>Pseudomonadaceae</taxon>
        <taxon>Pseudomonas</taxon>
    </lineage>
</organism>
<accession>A0A917PZC5</accession>
<sequence length="99" mass="10936">MTTTEQQLIKLMAQNALSIAQLTSVVTSFAFELARSSDPRVSRASAHVLAKLSTVSTEMDRQWITITEISGVPRPFLTKVEEVVLQKRDASASRRETTA</sequence>
<comment type="caution">
    <text evidence="1">The sequence shown here is derived from an EMBL/GenBank/DDBJ whole genome shotgun (WGS) entry which is preliminary data.</text>
</comment>
<keyword evidence="2" id="KW-1185">Reference proteome</keyword>
<proteinExistence type="predicted"/>
<evidence type="ECO:0000313" key="2">
    <source>
        <dbReference type="Proteomes" id="UP000635983"/>
    </source>
</evidence>
<dbReference type="EMBL" id="BMPO01000006">
    <property type="protein sequence ID" value="GGK01630.1"/>
    <property type="molecule type" value="Genomic_DNA"/>
</dbReference>
<gene>
    <name evidence="1" type="ORF">GCM10009304_29290</name>
</gene>
<protein>
    <submittedName>
        <fullName evidence="1">Uncharacterized protein</fullName>
    </submittedName>
</protein>
<name>A0A917PZC5_9PSED</name>
<reference evidence="1" key="1">
    <citation type="journal article" date="2014" name="Int. J. Syst. Evol. Microbiol.">
        <title>Complete genome sequence of Corynebacterium casei LMG S-19264T (=DSM 44701T), isolated from a smear-ripened cheese.</title>
        <authorList>
            <consortium name="US DOE Joint Genome Institute (JGI-PGF)"/>
            <person name="Walter F."/>
            <person name="Albersmeier A."/>
            <person name="Kalinowski J."/>
            <person name="Ruckert C."/>
        </authorList>
    </citation>
    <scope>NUCLEOTIDE SEQUENCE</scope>
    <source>
        <strain evidence="1">JCM 30078</strain>
    </source>
</reference>
<reference evidence="1" key="2">
    <citation type="submission" date="2020-09" db="EMBL/GenBank/DDBJ databases">
        <authorList>
            <person name="Sun Q."/>
            <person name="Ohkuma M."/>
        </authorList>
    </citation>
    <scope>NUCLEOTIDE SEQUENCE</scope>
    <source>
        <strain evidence="1">JCM 30078</strain>
    </source>
</reference>
<evidence type="ECO:0000313" key="1">
    <source>
        <dbReference type="EMBL" id="GGK01630.1"/>
    </source>
</evidence>
<dbReference type="RefSeq" id="WP_188983990.1">
    <property type="nucleotide sequence ID" value="NZ_BMPO01000006.1"/>
</dbReference>
<dbReference type="AlphaFoldDB" id="A0A917PZC5"/>
<dbReference type="Proteomes" id="UP000635983">
    <property type="component" value="Unassembled WGS sequence"/>
</dbReference>